<dbReference type="GO" id="GO:0005886">
    <property type="term" value="C:plasma membrane"/>
    <property type="evidence" value="ECO:0007669"/>
    <property type="project" value="UniProtKB-SubCell"/>
</dbReference>
<feature type="transmembrane region" description="Helical" evidence="1">
    <location>
        <begin position="187"/>
        <end position="211"/>
    </location>
</feature>
<comment type="caution">
    <text evidence="2">The sequence shown here is derived from an EMBL/GenBank/DDBJ whole genome shotgun (WGS) entry which is preliminary data.</text>
</comment>
<dbReference type="Proteomes" id="UP000549971">
    <property type="component" value="Unassembled WGS sequence"/>
</dbReference>
<name>A0A7W9JB05_9ACTN</name>
<proteinExistence type="predicted"/>
<dbReference type="RefSeq" id="WP_184800031.1">
    <property type="nucleotide sequence ID" value="NZ_JACHMY010000001.1"/>
</dbReference>
<feature type="transmembrane region" description="Helical" evidence="1">
    <location>
        <begin position="251"/>
        <end position="271"/>
    </location>
</feature>
<dbReference type="GO" id="GO:0140359">
    <property type="term" value="F:ABC-type transporter activity"/>
    <property type="evidence" value="ECO:0007669"/>
    <property type="project" value="InterPro"/>
</dbReference>
<dbReference type="EMBL" id="JACHMY010000001">
    <property type="protein sequence ID" value="MBB5838851.1"/>
    <property type="molecule type" value="Genomic_DNA"/>
</dbReference>
<feature type="transmembrane region" description="Helical" evidence="1">
    <location>
        <begin position="109"/>
        <end position="142"/>
    </location>
</feature>
<evidence type="ECO:0000256" key="1">
    <source>
        <dbReference type="SAM" id="Phobius"/>
    </source>
</evidence>
<keyword evidence="1" id="KW-0812">Transmembrane</keyword>
<accession>A0A7W9JB05</accession>
<reference evidence="2 3" key="1">
    <citation type="submission" date="2020-08" db="EMBL/GenBank/DDBJ databases">
        <title>Sequencing the genomes of 1000 actinobacteria strains.</title>
        <authorList>
            <person name="Klenk H.-P."/>
        </authorList>
    </citation>
    <scope>NUCLEOTIDE SEQUENCE [LARGE SCALE GENOMIC DNA]</scope>
    <source>
        <strain evidence="2 3">DSM 28967</strain>
    </source>
</reference>
<keyword evidence="1" id="KW-1133">Transmembrane helix</keyword>
<gene>
    <name evidence="2" type="ORF">HDA39_005585</name>
</gene>
<sequence length="277" mass="28108">MIDAVSSELLLMRKRLAPVVIGAAWVLMVIGFAFAIPYIVYSVLDPADPSRNGLLEILLPAEVGATSLSSYPLFGGAIMLILGVLVTGSEYRWSTWTARLTQGPSRTQVVLAKLVVGVLAATAIALAASLASVVAAAVIAAVESQPANWPGVTTLLASVGAAALISAAWMSVGAALGVLFRGTSVALAVGLLWTLGLENAVSGLATILPALEPVRTVLLGSASGSVVAGLGAPTQGDGGTPGVVDYLSPPVAVVVLLAYLALSTTLAVFLIRRRDVT</sequence>
<feature type="transmembrane region" description="Helical" evidence="1">
    <location>
        <begin position="68"/>
        <end position="88"/>
    </location>
</feature>
<evidence type="ECO:0000313" key="3">
    <source>
        <dbReference type="Proteomes" id="UP000549971"/>
    </source>
</evidence>
<keyword evidence="3" id="KW-1185">Reference proteome</keyword>
<feature type="transmembrane region" description="Helical" evidence="1">
    <location>
        <begin position="16"/>
        <end position="41"/>
    </location>
</feature>
<organism evidence="2 3">
    <name type="scientific">Kribbella italica</name>
    <dbReference type="NCBI Taxonomy" id="1540520"/>
    <lineage>
        <taxon>Bacteria</taxon>
        <taxon>Bacillati</taxon>
        <taxon>Actinomycetota</taxon>
        <taxon>Actinomycetes</taxon>
        <taxon>Propionibacteriales</taxon>
        <taxon>Kribbellaceae</taxon>
        <taxon>Kribbella</taxon>
    </lineage>
</organism>
<protein>
    <submittedName>
        <fullName evidence="2">ABC-type transport system involved in multi-copper enzyme maturation permease subunit</fullName>
    </submittedName>
</protein>
<dbReference type="AlphaFoldDB" id="A0A7W9JB05"/>
<feature type="transmembrane region" description="Helical" evidence="1">
    <location>
        <begin position="154"/>
        <end position="180"/>
    </location>
</feature>
<keyword evidence="1" id="KW-0472">Membrane</keyword>
<evidence type="ECO:0000313" key="2">
    <source>
        <dbReference type="EMBL" id="MBB5838851.1"/>
    </source>
</evidence>